<sequence>MKKVISLILLFVIMITLYRYKTCMQEVSKNNTKEKFEEECPNVGFKNIYNKIEHTGFGYNSDFRDNTTIMTPMLSMNGPTRFKELVVIKDSDVSFKNAAFNNDIYLNKDKGSHLTFKSRHGDDLFFNEEINQTIHLNFDNMNNILQDSYCSDRLVNGVCQGDWVSGNYRGKWEDGNFVVTDLFTEFLSPPEHQCVVHDATEKRDVRVNDKDACIYNMWKAVRDGVDPIDNKICDCCCPDDIPSFKLAQVKFIEMTGKSFGPFVAEANMNQNVIINADLVISDIILNKTSDTLVPVLNFFNHDASSVVTSFGKDQFGDENTFTTIPFKRINNYIPNVIHLITYSSDKKKIYAIPNDEHKGDSFKPKKDDDYKEMSESSAWKIQRVENTLDEFYLQNAKNTSEYVYYKQEEKGRFNRGNIYNKSPFKFIWEIVDNLYTGKFSIMCINLYDVSVRINNDWQIVTRSREVLMFMNDSDDLRFKEEKDFKDDITQKLWWYNYDDNGTSRSSTDLAINSFNFSIQS</sequence>
<proteinExistence type="predicted"/>
<dbReference type="AlphaFoldDB" id="A0A6C0BPV0"/>
<evidence type="ECO:0000313" key="1">
    <source>
        <dbReference type="EMBL" id="QHS94206.1"/>
    </source>
</evidence>
<name>A0A6C0BPV0_9ZZZZ</name>
<dbReference type="EMBL" id="MN739217">
    <property type="protein sequence ID" value="QHS94206.1"/>
    <property type="molecule type" value="Genomic_DNA"/>
</dbReference>
<organism evidence="1">
    <name type="scientific">viral metagenome</name>
    <dbReference type="NCBI Taxonomy" id="1070528"/>
    <lineage>
        <taxon>unclassified sequences</taxon>
        <taxon>metagenomes</taxon>
        <taxon>organismal metagenomes</taxon>
    </lineage>
</organism>
<protein>
    <submittedName>
        <fullName evidence="1">Uncharacterized protein</fullName>
    </submittedName>
</protein>
<reference evidence="1" key="1">
    <citation type="journal article" date="2020" name="Nature">
        <title>Giant virus diversity and host interactions through global metagenomics.</title>
        <authorList>
            <person name="Schulz F."/>
            <person name="Roux S."/>
            <person name="Paez-Espino D."/>
            <person name="Jungbluth S."/>
            <person name="Walsh D.A."/>
            <person name="Denef V.J."/>
            <person name="McMahon K.D."/>
            <person name="Konstantinidis K.T."/>
            <person name="Eloe-Fadrosh E.A."/>
            <person name="Kyrpides N.C."/>
            <person name="Woyke T."/>
        </authorList>
    </citation>
    <scope>NUCLEOTIDE SEQUENCE</scope>
    <source>
        <strain evidence="1">GVMAG-M-3300018416-26</strain>
    </source>
</reference>
<accession>A0A6C0BPV0</accession>